<feature type="region of interest" description="Disordered" evidence="1">
    <location>
        <begin position="1"/>
        <end position="20"/>
    </location>
</feature>
<protein>
    <submittedName>
        <fullName evidence="3">TIGR03083 family protein</fullName>
    </submittedName>
</protein>
<name>A0A2H1HHT0_BREAU</name>
<dbReference type="EMBL" id="FXZB01000001">
    <property type="protein sequence ID" value="SMX62474.1"/>
    <property type="molecule type" value="Genomic_DNA"/>
</dbReference>
<keyword evidence="4" id="KW-1185">Reference proteome</keyword>
<accession>A0A2H1HHT0</accession>
<feature type="domain" description="Mycothiol-dependent maleylpyruvate isomerase metal-binding" evidence="2">
    <location>
        <begin position="31"/>
        <end position="116"/>
    </location>
</feature>
<evidence type="ECO:0000313" key="4">
    <source>
        <dbReference type="Proteomes" id="UP000234525"/>
    </source>
</evidence>
<dbReference type="InterPro" id="IPR034660">
    <property type="entry name" value="DinB/YfiT-like"/>
</dbReference>
<organism evidence="3 4">
    <name type="scientific">Brevibacterium aurantiacum</name>
    <dbReference type="NCBI Taxonomy" id="273384"/>
    <lineage>
        <taxon>Bacteria</taxon>
        <taxon>Bacillati</taxon>
        <taxon>Actinomycetota</taxon>
        <taxon>Actinomycetes</taxon>
        <taxon>Micrococcales</taxon>
        <taxon>Brevibacteriaceae</taxon>
        <taxon>Brevibacterium</taxon>
    </lineage>
</organism>
<dbReference type="InterPro" id="IPR017517">
    <property type="entry name" value="Maleyloyr_isom"/>
</dbReference>
<dbReference type="InterPro" id="IPR024344">
    <property type="entry name" value="MDMPI_metal-binding"/>
</dbReference>
<dbReference type="NCBIfam" id="TIGR03083">
    <property type="entry name" value="maleylpyruvate isomerase family mycothiol-dependent enzyme"/>
    <property type="match status" value="1"/>
</dbReference>
<sequence length="220" mass="24494">MSSHPDLRIRSMNPKKNTHPSAELIRDETFAERARVVDLLNGLDSHDWSAPSLCTGWRVRVVVAHMTMAYRHRGLRFLLGLARRGFRFNDFADHLAHEDTNTLTNADLLAALRENIRNPWRPPGGGPVGALSHDVIHGLDITEPLGLASAPAERIRLVLEQAGEKNLAYFGTDLTGVRLIAEDAEFSMGTGPREVRASAREMLLTVTGRRPLRDQSPPQR</sequence>
<dbReference type="Proteomes" id="UP000234525">
    <property type="component" value="Unassembled WGS sequence"/>
</dbReference>
<dbReference type="GO" id="GO:0046872">
    <property type="term" value="F:metal ion binding"/>
    <property type="evidence" value="ECO:0007669"/>
    <property type="project" value="InterPro"/>
</dbReference>
<dbReference type="SUPFAM" id="SSF109854">
    <property type="entry name" value="DinB/YfiT-like putative metalloenzymes"/>
    <property type="match status" value="1"/>
</dbReference>
<reference evidence="3" key="1">
    <citation type="submission" date="2017-03" db="EMBL/GenBank/DDBJ databases">
        <authorList>
            <person name="Monnet C."/>
        </authorList>
    </citation>
    <scope>NUCLEOTIDE SEQUENCE [LARGE SCALE GENOMIC DNA]</scope>
    <source>
        <strain evidence="3">ATCC 9175</strain>
    </source>
</reference>
<evidence type="ECO:0000256" key="1">
    <source>
        <dbReference type="SAM" id="MobiDB-lite"/>
    </source>
</evidence>
<dbReference type="Pfam" id="PF11716">
    <property type="entry name" value="MDMPI_N"/>
    <property type="match status" value="1"/>
</dbReference>
<proteinExistence type="predicted"/>
<dbReference type="Gene3D" id="1.20.120.450">
    <property type="entry name" value="dinb family like domain"/>
    <property type="match status" value="1"/>
</dbReference>
<evidence type="ECO:0000313" key="3">
    <source>
        <dbReference type="EMBL" id="SMX62474.1"/>
    </source>
</evidence>
<gene>
    <name evidence="3" type="ORF">BAUR9175_00018</name>
</gene>
<dbReference type="AlphaFoldDB" id="A0A2H1HHT0"/>
<comment type="caution">
    <text evidence="3">The sequence shown here is derived from an EMBL/GenBank/DDBJ whole genome shotgun (WGS) entry which is preliminary data.</text>
</comment>
<evidence type="ECO:0000259" key="2">
    <source>
        <dbReference type="Pfam" id="PF11716"/>
    </source>
</evidence>